<dbReference type="OrthoDB" id="5149378at2"/>
<dbReference type="AlphaFoldDB" id="A0A7J5URX3"/>
<proteinExistence type="predicted"/>
<accession>A0A7J5URX3</accession>
<evidence type="ECO:0000313" key="1">
    <source>
        <dbReference type="EMBL" id="KAE8765099.1"/>
    </source>
</evidence>
<protein>
    <submittedName>
        <fullName evidence="1">Uncharacterized protein</fullName>
    </submittedName>
</protein>
<comment type="caution">
    <text evidence="1">The sequence shown here is derived from an EMBL/GenBank/DDBJ whole genome shotgun (WGS) entry which is preliminary data.</text>
</comment>
<dbReference type="Proteomes" id="UP000451860">
    <property type="component" value="Unassembled WGS sequence"/>
</dbReference>
<evidence type="ECO:0000313" key="2">
    <source>
        <dbReference type="Proteomes" id="UP000451860"/>
    </source>
</evidence>
<gene>
    <name evidence="1" type="ORF">GB883_05805</name>
</gene>
<sequence>MRRSLRWQLVGAGAVVLVGAGLITAGAHTGTEVRRPISELTVVVSDAMAGPNADCGSIDYSDTFFAAASVQLRDEKGKPLAKRSLEGAPHKSNLGCDWSVTFKHVPGAADYGIELRSDGVPPRVHDYTFTRNELSDHDWRVRIGVIR</sequence>
<organism evidence="1 2">
    <name type="scientific">Georgenia thermotolerans</name>
    <dbReference type="NCBI Taxonomy" id="527326"/>
    <lineage>
        <taxon>Bacteria</taxon>
        <taxon>Bacillati</taxon>
        <taxon>Actinomycetota</taxon>
        <taxon>Actinomycetes</taxon>
        <taxon>Micrococcales</taxon>
        <taxon>Bogoriellaceae</taxon>
        <taxon>Georgenia</taxon>
    </lineage>
</organism>
<dbReference type="RefSeq" id="WP_152203412.1">
    <property type="nucleotide sequence ID" value="NZ_VUKF01000027.1"/>
</dbReference>
<keyword evidence="2" id="KW-1185">Reference proteome</keyword>
<dbReference type="EMBL" id="WHJE01000016">
    <property type="protein sequence ID" value="KAE8765099.1"/>
    <property type="molecule type" value="Genomic_DNA"/>
</dbReference>
<reference evidence="1 2" key="1">
    <citation type="submission" date="2019-10" db="EMBL/GenBank/DDBJ databases">
        <title>Georgenia wutianyii sp. nov. and Georgenia yuyongxinii sp. nov. isolated from plateau pika (Ochotona curzoniae) in the Qinghai-Tibet plateau of China.</title>
        <authorList>
            <person name="Tian Z."/>
        </authorList>
    </citation>
    <scope>NUCLEOTIDE SEQUENCE [LARGE SCALE GENOMIC DNA]</scope>
    <source>
        <strain evidence="1 2">DSM 21501</strain>
    </source>
</reference>
<name>A0A7J5URX3_9MICO</name>